<keyword evidence="3" id="KW-1185">Reference proteome</keyword>
<sequence>MKTVTGTLITAREVDSAERTKRLRTLAWLMDNSIPLPGGFRIGLDAIIGLVPGIGDAIGAVISAYIINEARSMGAPRSVLYRMMSNVMMETVVGAIPFAGDVFDAAYKANMRNLALLARYQLDPVGSRRGSRWFVAGFSLLLTLVVLMMIAIPVLVIYGIVQLF</sequence>
<evidence type="ECO:0008006" key="4">
    <source>
        <dbReference type="Google" id="ProtNLM"/>
    </source>
</evidence>
<dbReference type="PANTHER" id="PTHR35519:SF2">
    <property type="entry name" value="PH DOMAIN PROTEIN"/>
    <property type="match status" value="1"/>
</dbReference>
<keyword evidence="1" id="KW-0472">Membrane</keyword>
<dbReference type="RefSeq" id="WP_161813879.1">
    <property type="nucleotide sequence ID" value="NZ_BLJN01000004.1"/>
</dbReference>
<keyword evidence="1" id="KW-1133">Transmembrane helix</keyword>
<accession>A0A829YG10</accession>
<dbReference type="EMBL" id="BLJN01000004">
    <property type="protein sequence ID" value="GFE82209.1"/>
    <property type="molecule type" value="Genomic_DNA"/>
</dbReference>
<gene>
    <name evidence="2" type="ORF">GCM10011487_42090</name>
</gene>
<organism evidence="2 3">
    <name type="scientific">Steroidobacter agaridevorans</name>
    <dbReference type="NCBI Taxonomy" id="2695856"/>
    <lineage>
        <taxon>Bacteria</taxon>
        <taxon>Pseudomonadati</taxon>
        <taxon>Pseudomonadota</taxon>
        <taxon>Gammaproteobacteria</taxon>
        <taxon>Steroidobacterales</taxon>
        <taxon>Steroidobacteraceae</taxon>
        <taxon>Steroidobacter</taxon>
    </lineage>
</organism>
<comment type="caution">
    <text evidence="2">The sequence shown here is derived from an EMBL/GenBank/DDBJ whole genome shotgun (WGS) entry which is preliminary data.</text>
</comment>
<dbReference type="Pfam" id="PF13430">
    <property type="entry name" value="DUF4112"/>
    <property type="match status" value="1"/>
</dbReference>
<keyword evidence="1" id="KW-0812">Transmembrane</keyword>
<evidence type="ECO:0000313" key="3">
    <source>
        <dbReference type="Proteomes" id="UP000445000"/>
    </source>
</evidence>
<dbReference type="Proteomes" id="UP000445000">
    <property type="component" value="Unassembled WGS sequence"/>
</dbReference>
<name>A0A829YG10_9GAMM</name>
<dbReference type="PANTHER" id="PTHR35519">
    <property type="entry name" value="MEMBRANE PROTEINS"/>
    <property type="match status" value="1"/>
</dbReference>
<feature type="transmembrane region" description="Helical" evidence="1">
    <location>
        <begin position="40"/>
        <end position="67"/>
    </location>
</feature>
<evidence type="ECO:0000256" key="1">
    <source>
        <dbReference type="SAM" id="Phobius"/>
    </source>
</evidence>
<feature type="transmembrane region" description="Helical" evidence="1">
    <location>
        <begin position="133"/>
        <end position="161"/>
    </location>
</feature>
<reference evidence="3" key="1">
    <citation type="submission" date="2020-01" db="EMBL/GenBank/DDBJ databases">
        <title>'Steroidobacter agaridevorans' sp. nov., agar-degrading bacteria isolated from rhizosphere soils.</title>
        <authorList>
            <person name="Ikenaga M."/>
            <person name="Kataoka M."/>
            <person name="Murouchi A."/>
            <person name="Katsuragi S."/>
            <person name="Sakai M."/>
        </authorList>
    </citation>
    <scope>NUCLEOTIDE SEQUENCE [LARGE SCALE GENOMIC DNA]</scope>
    <source>
        <strain evidence="3">YU21-B</strain>
    </source>
</reference>
<evidence type="ECO:0000313" key="2">
    <source>
        <dbReference type="EMBL" id="GFE82209.1"/>
    </source>
</evidence>
<protein>
    <recommendedName>
        <fullName evidence="4">DUF4112 domain-containing protein</fullName>
    </recommendedName>
</protein>
<dbReference type="AlphaFoldDB" id="A0A829YG10"/>
<proteinExistence type="predicted"/>
<dbReference type="InterPro" id="IPR025187">
    <property type="entry name" value="DUF4112"/>
</dbReference>